<accession>A0A2K8P9U3</accession>
<dbReference type="EMBL" id="CP024985">
    <property type="protein sequence ID" value="ATZ22870.1"/>
    <property type="molecule type" value="Genomic_DNA"/>
</dbReference>
<keyword evidence="3" id="KW-1185">Reference proteome</keyword>
<proteinExistence type="predicted"/>
<gene>
    <name evidence="2" type="ORF">SLAV_04820</name>
</gene>
<reference evidence="2 3" key="1">
    <citation type="submission" date="2017-11" db="EMBL/GenBank/DDBJ databases">
        <title>Complete genome sequence of Streptomyces lavendulae subsp. lavendulae CCM 3239 (formerly 'Streptomyces aureofaciens CCM 3239'), the producer of the angucycline-type antibiotic auricin.</title>
        <authorList>
            <person name="Busche T."/>
            <person name="Novakova R."/>
            <person name="Al'Dilaimi A."/>
            <person name="Homerova D."/>
            <person name="Feckova L."/>
            <person name="Rezuchova B."/>
            <person name="Mingyar E."/>
            <person name="Csolleiova D."/>
            <person name="Bekeova C."/>
            <person name="Winkler A."/>
            <person name="Sevcikova B."/>
            <person name="Kalinowski J."/>
            <person name="Kormanec J."/>
            <person name="Ruckert C."/>
        </authorList>
    </citation>
    <scope>NUCLEOTIDE SEQUENCE [LARGE SCALE GENOMIC DNA]</scope>
    <source>
        <strain evidence="2 3">CCM 3239</strain>
    </source>
</reference>
<evidence type="ECO:0000313" key="3">
    <source>
        <dbReference type="Proteomes" id="UP000231791"/>
    </source>
</evidence>
<dbReference type="AlphaFoldDB" id="A0A2K8P9U3"/>
<sequence>MHYMDSRELRRAQCFKDVLSRHVDEMHPRHGSLMDVVPATEHGICRGSCDGTGPRGVSCGPPSVPQQPQERDIAGSL</sequence>
<feature type="region of interest" description="Disordered" evidence="1">
    <location>
        <begin position="51"/>
        <end position="77"/>
    </location>
</feature>
<evidence type="ECO:0000313" key="2">
    <source>
        <dbReference type="EMBL" id="ATZ22870.1"/>
    </source>
</evidence>
<name>A0A2K8P9U3_STRLA</name>
<organism evidence="2 3">
    <name type="scientific">Streptomyces lavendulae subsp. lavendulae</name>
    <dbReference type="NCBI Taxonomy" id="58340"/>
    <lineage>
        <taxon>Bacteria</taxon>
        <taxon>Bacillati</taxon>
        <taxon>Actinomycetota</taxon>
        <taxon>Actinomycetes</taxon>
        <taxon>Kitasatosporales</taxon>
        <taxon>Streptomycetaceae</taxon>
        <taxon>Streptomyces</taxon>
    </lineage>
</organism>
<protein>
    <submittedName>
        <fullName evidence="2">Uncharacterized protein</fullName>
    </submittedName>
</protein>
<dbReference type="Proteomes" id="UP000231791">
    <property type="component" value="Chromosome"/>
</dbReference>
<evidence type="ECO:0000256" key="1">
    <source>
        <dbReference type="SAM" id="MobiDB-lite"/>
    </source>
</evidence>
<dbReference type="KEGG" id="slx:SLAV_04820"/>